<feature type="domain" description="Rapamycin-insensitive companion of mTOR N-terminal" evidence="4">
    <location>
        <begin position="185"/>
        <end position="561"/>
    </location>
</feature>
<dbReference type="InterPro" id="IPR029452">
    <property type="entry name" value="RICTOR_V"/>
</dbReference>
<feature type="domain" description="Rapamycin-insensitive companion of mTOR" evidence="5">
    <location>
        <begin position="1038"/>
        <end position="1110"/>
    </location>
</feature>
<evidence type="ECO:0000313" key="7">
    <source>
        <dbReference type="Proteomes" id="UP000565441"/>
    </source>
</evidence>
<dbReference type="SUPFAM" id="SSF48371">
    <property type="entry name" value="ARM repeat"/>
    <property type="match status" value="1"/>
</dbReference>
<dbReference type="Pfam" id="PF14668">
    <property type="entry name" value="RICTOR_V"/>
    <property type="match status" value="1"/>
</dbReference>
<evidence type="ECO:0000259" key="5">
    <source>
        <dbReference type="SMART" id="SM01310"/>
    </source>
</evidence>
<sequence length="1313" mass="147710">MPSHLNVPAGNFSFGTATSYTLVNGAFPSEGPAGTFNFAELEGKDPTEQLEILNNQFVLEQRIKEGAENFLNMDLTVETLRLQVESELEMAKNKTEAITKRIEAISKSKLKQTNGAIPPKRKVFQQDTRGGKESMDKGGEDFRTALHNASNHLSTLISFSSSLGAGPASSSTTSSNSAEADRQVIEAMSKLINILQRNLRVRYELKISEVLHAVLPFLGDKFSKQTRAAAYRLLRHTLVDAESVKIIDESQSLDWYIIKSLNRDNKHSVEKEQVVKLIRTMVEIGTARRDSPSSGGPGVVPLSEPIMRALISVAEQPEDPFRLICVETLAEILLIDIDLVSRTGGIGLLLNILGDGPVELSPILAATFLHIVDSPRTRAYLRVGVDLELALSAVTDSYGKGVEHADRMKSCTKVIQSMLRTWSGLMYFCMDDMRAIRSLVDTLRIPSLDTREIILDMFFDLLNIKSPEWYQTFIDGRRLTMYQKFGDAVEARHEIDANERAYQTFKLTDQYLALLVLVLTHAGLCDALSCMLEESITGSNLTRKATLLLAEVLQMANRVLPLSVAAKIQAIPEVFDMATHYSDGEHRIVGTSAMSAIDSFNRNRTRLQPSTLKTNRPRANSVEDAVRRGQRQVEQVKLKMSMQMDDKTFQSSLLETQVMLTKDYTKWHFETLQELIEGPLLNPKRMEEAIKVSRFVRRLMSFFHPFSHRFSDLPRTKSNVKWVRLGCSLLSTLMTSQDGVRYLATEDQFLTQIVKSFAQLDPFNGVPDSDPVFSKKRVADTLTYGYIEMLGTLSKYKEGIELLEKFKVFTAFYHLSELRSREDLIKGIIENLDYNIDGHPRIVLSKALTSSYKHIRLYATQHLGDLIRGSASANAWTLRLLLTQLYDPAPEVCELAVHFLEEVCEAKDILQLVVEMQPTMDHLGEIGHPLLLKFMSTPIGFRYLYDAGYIDREMDMWFNERNIYYVVQVEVFLAKVFNNITDEDDDILAFDGTVPPHFYGEMAKTELGCQILQEKGHFTEFSQFIRKHSEESEDMELIMKLKSILWAVGNVGATEGGLPFLEEEEIIPAVLAIAEKSPVPSIRGTCFFVLGLISSTSQGAEILDDYDWEATLNPLGMPTGLCVPVDFETFTTIPTWTPVVIDRTESRLIPPTAEAEVEVITAIQNLANTVIANTASRSLARMKSRPEYRHIFTSPTMFFRAFHIISTQRYRLPIRRFIVDLFNLELNQELVAKLKQCATVLKVHPSYKLSASDTSRLSMFGPLGRPRRTSISDEEDELDPPNPTAAPAEPQQPVITLQPLNKIVGGFDEIALK</sequence>
<dbReference type="GO" id="GO:0038203">
    <property type="term" value="P:TORC2 signaling"/>
    <property type="evidence" value="ECO:0007669"/>
    <property type="project" value="TreeGrafter"/>
</dbReference>
<dbReference type="SMART" id="SM01308">
    <property type="entry name" value="RICTOR_N"/>
    <property type="match status" value="1"/>
</dbReference>
<evidence type="ECO:0000259" key="4">
    <source>
        <dbReference type="SMART" id="SM01308"/>
    </source>
</evidence>
<dbReference type="SMART" id="SM01307">
    <property type="entry name" value="RICTOR_M"/>
    <property type="match status" value="1"/>
</dbReference>
<dbReference type="InterPro" id="IPR028268">
    <property type="entry name" value="Pianissimo_fam"/>
</dbReference>
<dbReference type="Gene3D" id="1.25.10.10">
    <property type="entry name" value="Leucine-rich Repeat Variant"/>
    <property type="match status" value="1"/>
</dbReference>
<dbReference type="PANTHER" id="PTHR13298">
    <property type="entry name" value="CYTOSOLIC REGULATOR PIANISSIMO"/>
    <property type="match status" value="1"/>
</dbReference>
<dbReference type="Proteomes" id="UP000565441">
    <property type="component" value="Unassembled WGS sequence"/>
</dbReference>
<dbReference type="SUPFAM" id="SSF46585">
    <property type="entry name" value="HR1 repeat"/>
    <property type="match status" value="1"/>
</dbReference>
<gene>
    <name evidence="6" type="ORF">D9615_002880</name>
</gene>
<dbReference type="InterPro" id="IPR016024">
    <property type="entry name" value="ARM-type_fold"/>
</dbReference>
<comment type="caution">
    <text evidence="6">The sequence shown here is derived from an EMBL/GenBank/DDBJ whole genome shotgun (WGS) entry which is preliminary data.</text>
</comment>
<evidence type="ECO:0008006" key="8">
    <source>
        <dbReference type="Google" id="ProtNLM"/>
    </source>
</evidence>
<dbReference type="GO" id="GO:0031932">
    <property type="term" value="C:TORC2 complex"/>
    <property type="evidence" value="ECO:0007669"/>
    <property type="project" value="InterPro"/>
</dbReference>
<dbReference type="InterPro" id="IPR011989">
    <property type="entry name" value="ARM-like"/>
</dbReference>
<dbReference type="InterPro" id="IPR028267">
    <property type="entry name" value="Pianissimo_N"/>
</dbReference>
<evidence type="ECO:0000259" key="3">
    <source>
        <dbReference type="SMART" id="SM01307"/>
    </source>
</evidence>
<dbReference type="PANTHER" id="PTHR13298:SF11">
    <property type="entry name" value="RAPAMYCIN-INSENSITIVE COMPANION OF MTOR"/>
    <property type="match status" value="1"/>
</dbReference>
<protein>
    <recommendedName>
        <fullName evidence="8">Protein ste16</fullName>
    </recommendedName>
</protein>
<dbReference type="Pfam" id="PF14663">
    <property type="entry name" value="RasGEF_N_2"/>
    <property type="match status" value="1"/>
</dbReference>
<dbReference type="Pfam" id="PF14666">
    <property type="entry name" value="RICTOR_M"/>
    <property type="match status" value="1"/>
</dbReference>
<feature type="domain" description="Rapamycin-insensitive companion of mTOR middle" evidence="3">
    <location>
        <begin position="644"/>
        <end position="869"/>
    </location>
</feature>
<evidence type="ECO:0000313" key="6">
    <source>
        <dbReference type="EMBL" id="KAF5382569.1"/>
    </source>
</evidence>
<accession>A0A8H5M6K3</accession>
<evidence type="ECO:0000256" key="1">
    <source>
        <dbReference type="ARBA" id="ARBA00008878"/>
    </source>
</evidence>
<keyword evidence="7" id="KW-1185">Reference proteome</keyword>
<name>A0A8H5M6K3_9AGAR</name>
<dbReference type="SMART" id="SM01310">
    <property type="entry name" value="RICTOR_V"/>
    <property type="match status" value="1"/>
</dbReference>
<dbReference type="OrthoDB" id="271111at2759"/>
<dbReference type="Pfam" id="PF14664">
    <property type="entry name" value="RICTOR_N"/>
    <property type="match status" value="1"/>
</dbReference>
<dbReference type="EMBL" id="JAACJP010000008">
    <property type="protein sequence ID" value="KAF5382569.1"/>
    <property type="molecule type" value="Genomic_DNA"/>
</dbReference>
<organism evidence="6 7">
    <name type="scientific">Tricholomella constricta</name>
    <dbReference type="NCBI Taxonomy" id="117010"/>
    <lineage>
        <taxon>Eukaryota</taxon>
        <taxon>Fungi</taxon>
        <taxon>Dikarya</taxon>
        <taxon>Basidiomycota</taxon>
        <taxon>Agaricomycotina</taxon>
        <taxon>Agaricomycetes</taxon>
        <taxon>Agaricomycetidae</taxon>
        <taxon>Agaricales</taxon>
        <taxon>Tricholomatineae</taxon>
        <taxon>Lyophyllaceae</taxon>
        <taxon>Tricholomella</taxon>
    </lineage>
</organism>
<evidence type="ECO:0000256" key="2">
    <source>
        <dbReference type="SAM" id="MobiDB-lite"/>
    </source>
</evidence>
<proteinExistence type="inferred from homology"/>
<reference evidence="6 7" key="1">
    <citation type="journal article" date="2020" name="ISME J.">
        <title>Uncovering the hidden diversity of litter-decomposition mechanisms in mushroom-forming fungi.</title>
        <authorList>
            <person name="Floudas D."/>
            <person name="Bentzer J."/>
            <person name="Ahren D."/>
            <person name="Johansson T."/>
            <person name="Persson P."/>
            <person name="Tunlid A."/>
        </authorList>
    </citation>
    <scope>NUCLEOTIDE SEQUENCE [LARGE SCALE GENOMIC DNA]</scope>
    <source>
        <strain evidence="6 7">CBS 661.87</strain>
    </source>
</reference>
<comment type="similarity">
    <text evidence="1">Belongs to the RICTOR family.</text>
</comment>
<dbReference type="InterPro" id="IPR036274">
    <property type="entry name" value="HR1_rpt_sf"/>
</dbReference>
<dbReference type="InterPro" id="IPR029453">
    <property type="entry name" value="Rictor_IV"/>
</dbReference>
<feature type="region of interest" description="Disordered" evidence="2">
    <location>
        <begin position="1258"/>
        <end position="1294"/>
    </location>
</feature>
<dbReference type="SMART" id="SM01303">
    <property type="entry name" value="RasGEF_N_2"/>
    <property type="match status" value="1"/>
</dbReference>
<dbReference type="InterPro" id="IPR029451">
    <property type="entry name" value="RICTOR_M"/>
</dbReference>